<reference evidence="2" key="1">
    <citation type="submission" date="2019-09" db="EMBL/GenBank/DDBJ databases">
        <title>Comparative Genomics of Leptospira interrogans Reveals Genome Plasticity - A Common Adaptive Strategy for Survival in Various Hosts.</title>
        <authorList>
            <person name="Ramli S.R."/>
            <person name="Bunk B."/>
            <person name="Goris M."/>
            <person name="Bhuju S."/>
            <person name="Jarek M."/>
            <person name="Sproer C."/>
            <person name="Mustakim S."/>
            <person name="Strommenger B."/>
            <person name="Pessler F."/>
        </authorList>
    </citation>
    <scope>NUCLEOTIDE SEQUENCE</scope>
    <source>
        <strain evidence="2">1489</strain>
        <plasmid evidence="2">p4</plasmid>
    </source>
</reference>
<evidence type="ECO:0000313" key="3">
    <source>
        <dbReference type="Proteomes" id="UP000663255"/>
    </source>
</evidence>
<protein>
    <submittedName>
        <fullName evidence="2">Uncharacterized protein</fullName>
    </submittedName>
</protein>
<evidence type="ECO:0000256" key="1">
    <source>
        <dbReference type="SAM" id="Phobius"/>
    </source>
</evidence>
<gene>
    <name evidence="2" type="ORF">Lepto1489_22750</name>
</gene>
<dbReference type="Proteomes" id="UP000663255">
    <property type="component" value="Plasmid p4"/>
</dbReference>
<sequence>MNKKYWSQRKGINAKFDLDGLKRSFKSIATHFSDSGYFQEYYGFYCVDQGYTYGKAGIDIDEFIFRRTRREVKWPIHENLQSLDLDTFFDMIEFLYDTISKPLNGSYHSYAGCGYHYSTFDTAAGQAEYRNEFNQILRDFEDGYELNLSGEIQFMLTPGLKELTEASVPAAQEESKLISQRVERAISKYRNRHSDPTDRREAVRELVDVLEYLRPTIKTELLTKDESDLFNIANNFSIRHNNLKQKDNYGPAWLSWIFYIYLATIHLCLRLRLK</sequence>
<name>A0AAP9WQA1_LEPIR</name>
<accession>A0AAP9WQA1</accession>
<dbReference type="AlphaFoldDB" id="A0AAP9WQA1"/>
<organism evidence="2 3">
    <name type="scientific">Leptospira interrogans serovar Bataviae</name>
    <dbReference type="NCBI Taxonomy" id="312175"/>
    <lineage>
        <taxon>Bacteria</taxon>
        <taxon>Pseudomonadati</taxon>
        <taxon>Spirochaetota</taxon>
        <taxon>Spirochaetia</taxon>
        <taxon>Leptospirales</taxon>
        <taxon>Leptospiraceae</taxon>
        <taxon>Leptospira</taxon>
    </lineage>
</organism>
<dbReference type="EMBL" id="CP043897">
    <property type="protein sequence ID" value="QOI53189.1"/>
    <property type="molecule type" value="Genomic_DNA"/>
</dbReference>
<geneLocation type="plasmid" evidence="2 3">
    <name>p4</name>
</geneLocation>
<keyword evidence="1" id="KW-1133">Transmembrane helix</keyword>
<proteinExistence type="predicted"/>
<evidence type="ECO:0000313" key="2">
    <source>
        <dbReference type="EMBL" id="QOI53189.1"/>
    </source>
</evidence>
<dbReference type="RefSeq" id="WP_001037083.1">
    <property type="nucleotide sequence ID" value="NZ_CP043897.1"/>
</dbReference>
<keyword evidence="2" id="KW-0614">Plasmid</keyword>
<keyword evidence="1" id="KW-0812">Transmembrane</keyword>
<feature type="transmembrane region" description="Helical" evidence="1">
    <location>
        <begin position="253"/>
        <end position="273"/>
    </location>
</feature>
<keyword evidence="1" id="KW-0472">Membrane</keyword>